<organism evidence="1 2">
    <name type="scientific">Cupriavidus metallidurans (strain ATCC 43123 / DSM 2839 / NBRC 102507 / CH34)</name>
    <name type="common">Ralstonia metallidurans</name>
    <dbReference type="NCBI Taxonomy" id="266264"/>
    <lineage>
        <taxon>Bacteria</taxon>
        <taxon>Pseudomonadati</taxon>
        <taxon>Pseudomonadota</taxon>
        <taxon>Betaproteobacteria</taxon>
        <taxon>Burkholderiales</taxon>
        <taxon>Burkholderiaceae</taxon>
        <taxon>Cupriavidus</taxon>
    </lineage>
</organism>
<name>D3DYD8_CUPMC</name>
<gene>
    <name evidence="1" type="ordered locus">Rmet_6729</name>
</gene>
<dbReference type="EMBL" id="CP000353">
    <property type="protein sequence ID" value="ADC45308.1"/>
    <property type="molecule type" value="Genomic_DNA"/>
</dbReference>
<accession>D3DYD8</accession>
<reference evidence="2" key="1">
    <citation type="journal article" date="2010" name="PLoS ONE">
        <title>The complete genome sequence of Cupriavidus metallidurans strain CH34, a master survivalist in harsh and anthropogenic environments.</title>
        <authorList>
            <person name="Janssen P.J."/>
            <person name="Van Houdt R."/>
            <person name="Moors H."/>
            <person name="Monsieurs P."/>
            <person name="Morin N."/>
            <person name="Michaux A."/>
            <person name="Benotmane M.A."/>
            <person name="Leys N."/>
            <person name="Vallaeys T."/>
            <person name="Lapidus A."/>
            <person name="Monchy S."/>
            <person name="Medigue C."/>
            <person name="Taghavi S."/>
            <person name="McCorkle S."/>
            <person name="Dunn J."/>
            <person name="van der Lelie D."/>
            <person name="Mergeay M."/>
        </authorList>
    </citation>
    <scope>NUCLEOTIDE SEQUENCE [LARGE SCALE GENOMIC DNA]</scope>
    <source>
        <strain evidence="2">ATCC 43123 / DSM 2839 / NBRC 102507 / CH34</strain>
    </source>
</reference>
<sequence length="56" mass="6375">MRECGVPARIHEMIPYDLGGTALRDWAPCPCCYRKMYEMQVEGVVLAELVAEGEWT</sequence>
<keyword evidence="2" id="KW-1185">Reference proteome</keyword>
<proteinExistence type="predicted"/>
<evidence type="ECO:0000313" key="1">
    <source>
        <dbReference type="EMBL" id="ADC45308.1"/>
    </source>
</evidence>
<dbReference type="KEGG" id="rme:Rmet_6729"/>
<protein>
    <submittedName>
        <fullName evidence="1">Uncharacterized protein</fullName>
    </submittedName>
</protein>
<dbReference type="HOGENOM" id="CLU_3011052_0_0_4"/>
<keyword evidence="1" id="KW-0614">Plasmid</keyword>
<geneLocation type="plasmid" evidence="1 2">
    <name>megaplasmid</name>
</geneLocation>
<evidence type="ECO:0000313" key="2">
    <source>
        <dbReference type="Proteomes" id="UP000002429"/>
    </source>
</evidence>
<dbReference type="AlphaFoldDB" id="D3DYD8"/>
<dbReference type="Proteomes" id="UP000002429">
    <property type="component" value="Plasmid megaplasmid"/>
</dbReference>